<organism evidence="1 2">
    <name type="scientific">Mycoplasmopsis synoviae</name>
    <name type="common">Mycoplasma synoviae</name>
    <dbReference type="NCBI Taxonomy" id="2109"/>
    <lineage>
        <taxon>Bacteria</taxon>
        <taxon>Bacillati</taxon>
        <taxon>Mycoplasmatota</taxon>
        <taxon>Mycoplasmoidales</taxon>
        <taxon>Metamycoplasmataceae</taxon>
        <taxon>Mycoplasmopsis</taxon>
    </lineage>
</organism>
<dbReference type="PROSITE" id="PS50987">
    <property type="entry name" value="HTH_ARSR_2"/>
    <property type="match status" value="1"/>
</dbReference>
<dbReference type="RefSeq" id="WP_020003273.1">
    <property type="nucleotide sequence ID" value="NZ_CP012624.1"/>
</dbReference>
<protein>
    <submittedName>
        <fullName evidence="1">Predicted ArsR-family transcription repressor</fullName>
    </submittedName>
</protein>
<dbReference type="EMBL" id="LS991953">
    <property type="protein sequence ID" value="SYV93189.1"/>
    <property type="molecule type" value="Genomic_DNA"/>
</dbReference>
<evidence type="ECO:0000313" key="2">
    <source>
        <dbReference type="Proteomes" id="UP000259328"/>
    </source>
</evidence>
<reference evidence="2" key="1">
    <citation type="submission" date="2018-06" db="EMBL/GenBank/DDBJ databases">
        <authorList>
            <consortium name="Pathogen Informatics"/>
        </authorList>
    </citation>
    <scope>NUCLEOTIDE SEQUENCE [LARGE SCALE GENOMIC DNA]</scope>
    <source>
        <strain evidence="2">NCTC10124</strain>
    </source>
</reference>
<dbReference type="AlphaFoldDB" id="A0A2H4CD20"/>
<dbReference type="CDD" id="cd00090">
    <property type="entry name" value="HTH_ARSR"/>
    <property type="match status" value="1"/>
</dbReference>
<dbReference type="SUPFAM" id="SSF46785">
    <property type="entry name" value="Winged helix' DNA-binding domain"/>
    <property type="match status" value="1"/>
</dbReference>
<sequence length="106" mass="12617">MNKIYKLLSSKLRLAIVMHLYSCSISDCNVDDLVQQFKVKQANLSKNLKILLDSNVIEFTKNKRFIYYKLTNSFLEEFREILDFTARRNEIKSYFCKCKKSQKETT</sequence>
<evidence type="ECO:0000313" key="1">
    <source>
        <dbReference type="EMBL" id="SYV93189.1"/>
    </source>
</evidence>
<name>A0A2H4CD20_MYCSY</name>
<dbReference type="Proteomes" id="UP000259328">
    <property type="component" value="Chromosome"/>
</dbReference>
<dbReference type="InterPro" id="IPR001845">
    <property type="entry name" value="HTH_ArsR_DNA-bd_dom"/>
</dbReference>
<gene>
    <name evidence="1" type="primary">arsR</name>
    <name evidence="1" type="ORF">NCTC10124_00920</name>
</gene>
<dbReference type="InterPro" id="IPR036388">
    <property type="entry name" value="WH-like_DNA-bd_sf"/>
</dbReference>
<dbReference type="SMART" id="SM00418">
    <property type="entry name" value="HTH_ARSR"/>
    <property type="match status" value="1"/>
</dbReference>
<dbReference type="InterPro" id="IPR011991">
    <property type="entry name" value="ArsR-like_HTH"/>
</dbReference>
<dbReference type="GeneID" id="93530219"/>
<accession>A0A2H4CD20</accession>
<dbReference type="PRINTS" id="PR00778">
    <property type="entry name" value="HTHARSR"/>
</dbReference>
<dbReference type="Gene3D" id="1.10.10.10">
    <property type="entry name" value="Winged helix-like DNA-binding domain superfamily/Winged helix DNA-binding domain"/>
    <property type="match status" value="1"/>
</dbReference>
<dbReference type="GO" id="GO:0003700">
    <property type="term" value="F:DNA-binding transcription factor activity"/>
    <property type="evidence" value="ECO:0007669"/>
    <property type="project" value="InterPro"/>
</dbReference>
<dbReference type="InterPro" id="IPR036390">
    <property type="entry name" value="WH_DNA-bd_sf"/>
</dbReference>
<proteinExistence type="predicted"/>